<reference evidence="2 3" key="1">
    <citation type="submission" date="2017-03" db="EMBL/GenBank/DDBJ databases">
        <title>Genome sequence of Methanobrevibacter wosei.</title>
        <authorList>
            <person name="Poehlein A."/>
            <person name="Seedorf H."/>
            <person name="Daniel R."/>
        </authorList>
    </citation>
    <scope>NUCLEOTIDE SEQUENCE [LARGE SCALE GENOMIC DNA]</scope>
    <source>
        <strain evidence="2 3">DSM 11979</strain>
    </source>
</reference>
<evidence type="ECO:0000256" key="1">
    <source>
        <dbReference type="ARBA" id="ARBA00023118"/>
    </source>
</evidence>
<sequence>MKFLRVIINGWTASFRFPSFISGFQPTLPVPPLSTIYGLLSAVKGELVTPNDVHVGFIFEYDSKAVDLETIYELKALKGNKSNITKREFLFNPKLYLYLDNLDYKEYFNHPAYPILLGRSSDLAMVSEIKEVNLELKSNVNLGKTILPLDTEGAFGTIQALPTYFTDSIPRKTIGTKPFILMNQFFNYSEECYFDTEYEWGVWIHK</sequence>
<proteinExistence type="predicted"/>
<comment type="caution">
    <text evidence="2">The sequence shown here is derived from an EMBL/GenBank/DDBJ whole genome shotgun (WGS) entry which is preliminary data.</text>
</comment>
<dbReference type="CDD" id="cd09693">
    <property type="entry name" value="Cas5_I"/>
    <property type="match status" value="1"/>
</dbReference>
<dbReference type="RefSeq" id="WP_116669977.1">
    <property type="nucleotide sequence ID" value="NZ_CALUOI010000001.1"/>
</dbReference>
<dbReference type="InterPro" id="IPR013337">
    <property type="entry name" value="CRISPR-assoc_prot_Cas5_Tneap"/>
</dbReference>
<dbReference type="OrthoDB" id="85344at2157"/>
<keyword evidence="3" id="KW-1185">Reference proteome</keyword>
<dbReference type="NCBIfam" id="TIGR02593">
    <property type="entry name" value="CRISPR_cas5"/>
    <property type="match status" value="1"/>
</dbReference>
<gene>
    <name evidence="2" type="ORF">MBBWO_12090</name>
</gene>
<keyword evidence="1" id="KW-0051">Antiviral defense</keyword>
<dbReference type="AlphaFoldDB" id="A0A2U1S8F9"/>
<dbReference type="GO" id="GO:0051607">
    <property type="term" value="P:defense response to virus"/>
    <property type="evidence" value="ECO:0007669"/>
    <property type="project" value="UniProtKB-KW"/>
</dbReference>
<dbReference type="Proteomes" id="UP000245577">
    <property type="component" value="Unassembled WGS sequence"/>
</dbReference>
<dbReference type="InterPro" id="IPR013422">
    <property type="entry name" value="CRISPR-assoc_prot_Cas5_N"/>
</dbReference>
<evidence type="ECO:0008006" key="4">
    <source>
        <dbReference type="Google" id="ProtNLM"/>
    </source>
</evidence>
<protein>
    <recommendedName>
        <fullName evidence="4">CRISPR-associated protein Cas5</fullName>
    </recommendedName>
</protein>
<name>A0A2U1S8F9_9EURY</name>
<dbReference type="EMBL" id="MZGU01000004">
    <property type="protein sequence ID" value="PWB86354.1"/>
    <property type="molecule type" value="Genomic_DNA"/>
</dbReference>
<dbReference type="NCBIfam" id="TIGR01895">
    <property type="entry name" value="cas_Cas5t"/>
    <property type="match status" value="1"/>
</dbReference>
<accession>A0A2U1S8F9</accession>
<organism evidence="2 3">
    <name type="scientific">Methanobrevibacter woesei</name>
    <dbReference type="NCBI Taxonomy" id="190976"/>
    <lineage>
        <taxon>Archaea</taxon>
        <taxon>Methanobacteriati</taxon>
        <taxon>Methanobacteriota</taxon>
        <taxon>Methanomada group</taxon>
        <taxon>Methanobacteria</taxon>
        <taxon>Methanobacteriales</taxon>
        <taxon>Methanobacteriaceae</taxon>
        <taxon>Methanobrevibacter</taxon>
    </lineage>
</organism>
<evidence type="ECO:0000313" key="2">
    <source>
        <dbReference type="EMBL" id="PWB86354.1"/>
    </source>
</evidence>
<evidence type="ECO:0000313" key="3">
    <source>
        <dbReference type="Proteomes" id="UP000245577"/>
    </source>
</evidence>